<dbReference type="Pfam" id="PF03734">
    <property type="entry name" value="YkuD"/>
    <property type="match status" value="1"/>
</dbReference>
<feature type="active site" description="Proton donor/acceptor" evidence="7">
    <location>
        <position position="229"/>
    </location>
</feature>
<evidence type="ECO:0000256" key="3">
    <source>
        <dbReference type="ARBA" id="ARBA00022679"/>
    </source>
</evidence>
<evidence type="ECO:0000256" key="7">
    <source>
        <dbReference type="PROSITE-ProRule" id="PRU01373"/>
    </source>
</evidence>
<keyword evidence="8" id="KW-0732">Signal</keyword>
<dbReference type="PANTHER" id="PTHR36699">
    <property type="entry name" value="LD-TRANSPEPTIDASE"/>
    <property type="match status" value="1"/>
</dbReference>
<evidence type="ECO:0000256" key="4">
    <source>
        <dbReference type="ARBA" id="ARBA00022960"/>
    </source>
</evidence>
<reference evidence="10 11" key="1">
    <citation type="submission" date="2019-11" db="EMBL/GenBank/DDBJ databases">
        <title>Type strains purchased from KCTC, JCM and DSMZ.</title>
        <authorList>
            <person name="Lu H."/>
        </authorList>
    </citation>
    <scope>NUCLEOTIDE SEQUENCE [LARGE SCALE GENOMIC DNA]</scope>
    <source>
        <strain evidence="10 11">JCM 31587</strain>
    </source>
</reference>
<dbReference type="PROSITE" id="PS52029">
    <property type="entry name" value="LD_TPASE"/>
    <property type="match status" value="1"/>
</dbReference>
<dbReference type="GO" id="GO:0071555">
    <property type="term" value="P:cell wall organization"/>
    <property type="evidence" value="ECO:0007669"/>
    <property type="project" value="UniProtKB-UniRule"/>
</dbReference>
<organism evidence="10 11">
    <name type="scientific">Massilia eburnea</name>
    <dbReference type="NCBI Taxonomy" id="1776165"/>
    <lineage>
        <taxon>Bacteria</taxon>
        <taxon>Pseudomonadati</taxon>
        <taxon>Pseudomonadota</taxon>
        <taxon>Betaproteobacteria</taxon>
        <taxon>Burkholderiales</taxon>
        <taxon>Oxalobacteraceae</taxon>
        <taxon>Telluria group</taxon>
        <taxon>Massilia</taxon>
    </lineage>
</organism>
<accession>A0A6L6QKK8</accession>
<evidence type="ECO:0000256" key="8">
    <source>
        <dbReference type="SAM" id="SignalP"/>
    </source>
</evidence>
<dbReference type="CDD" id="cd16913">
    <property type="entry name" value="YkuD_like"/>
    <property type="match status" value="1"/>
</dbReference>
<evidence type="ECO:0000313" key="11">
    <source>
        <dbReference type="Proteomes" id="UP000472320"/>
    </source>
</evidence>
<dbReference type="GO" id="GO:0016740">
    <property type="term" value="F:transferase activity"/>
    <property type="evidence" value="ECO:0007669"/>
    <property type="project" value="UniProtKB-KW"/>
</dbReference>
<dbReference type="Proteomes" id="UP000472320">
    <property type="component" value="Unassembled WGS sequence"/>
</dbReference>
<dbReference type="Pfam" id="PF24125">
    <property type="entry name" value="Cds6_C"/>
    <property type="match status" value="1"/>
</dbReference>
<comment type="pathway">
    <text evidence="1 7">Cell wall biogenesis; peptidoglycan biosynthesis.</text>
</comment>
<dbReference type="UniPathway" id="UPA00219"/>
<feature type="signal peptide" evidence="8">
    <location>
        <begin position="1"/>
        <end position="20"/>
    </location>
</feature>
<comment type="similarity">
    <text evidence="2">Belongs to the YkuD family.</text>
</comment>
<dbReference type="InterPro" id="IPR005490">
    <property type="entry name" value="LD_TPept_cat_dom"/>
</dbReference>
<dbReference type="AlphaFoldDB" id="A0A6L6QKK8"/>
<dbReference type="GO" id="GO:0009252">
    <property type="term" value="P:peptidoglycan biosynthetic process"/>
    <property type="evidence" value="ECO:0007669"/>
    <property type="project" value="UniProtKB-UniPathway"/>
</dbReference>
<dbReference type="GO" id="GO:0008360">
    <property type="term" value="P:regulation of cell shape"/>
    <property type="evidence" value="ECO:0007669"/>
    <property type="project" value="UniProtKB-UniRule"/>
</dbReference>
<proteinExistence type="inferred from homology"/>
<dbReference type="Gene3D" id="2.40.440.10">
    <property type="entry name" value="L,D-transpeptidase catalytic domain-like"/>
    <property type="match status" value="1"/>
</dbReference>
<feature type="domain" description="L,D-TPase catalytic" evidence="9">
    <location>
        <begin position="136"/>
        <end position="271"/>
    </location>
</feature>
<keyword evidence="6 7" id="KW-0961">Cell wall biogenesis/degradation</keyword>
<keyword evidence="5 7" id="KW-0573">Peptidoglycan synthesis</keyword>
<feature type="active site" description="Nucleophile" evidence="7">
    <location>
        <position position="246"/>
    </location>
</feature>
<evidence type="ECO:0000256" key="5">
    <source>
        <dbReference type="ARBA" id="ARBA00022984"/>
    </source>
</evidence>
<evidence type="ECO:0000256" key="6">
    <source>
        <dbReference type="ARBA" id="ARBA00023316"/>
    </source>
</evidence>
<dbReference type="SUPFAM" id="SSF141523">
    <property type="entry name" value="L,D-transpeptidase catalytic domain-like"/>
    <property type="match status" value="1"/>
</dbReference>
<dbReference type="InterPro" id="IPR038063">
    <property type="entry name" value="Transpep_catalytic_dom"/>
</dbReference>
<gene>
    <name evidence="10" type="ORF">GM658_16125</name>
</gene>
<keyword evidence="3" id="KW-0808">Transferase</keyword>
<protein>
    <submittedName>
        <fullName evidence="10">L,D-transpeptidase family protein</fullName>
    </submittedName>
</protein>
<dbReference type="OrthoDB" id="9809748at2"/>
<dbReference type="GO" id="GO:0004180">
    <property type="term" value="F:carboxypeptidase activity"/>
    <property type="evidence" value="ECO:0007669"/>
    <property type="project" value="UniProtKB-ARBA"/>
</dbReference>
<comment type="caution">
    <text evidence="10">The sequence shown here is derived from an EMBL/GenBank/DDBJ whole genome shotgun (WGS) entry which is preliminary data.</text>
</comment>
<keyword evidence="11" id="KW-1185">Reference proteome</keyword>
<evidence type="ECO:0000256" key="2">
    <source>
        <dbReference type="ARBA" id="ARBA00005992"/>
    </source>
</evidence>
<name>A0A6L6QKK8_9BURK</name>
<dbReference type="InterPro" id="IPR056203">
    <property type="entry name" value="Cds6_C"/>
</dbReference>
<dbReference type="PANTHER" id="PTHR36699:SF1">
    <property type="entry name" value="L,D-TRANSPEPTIDASE YAFK-RELATED"/>
    <property type="match status" value="1"/>
</dbReference>
<evidence type="ECO:0000313" key="10">
    <source>
        <dbReference type="EMBL" id="MTW12133.1"/>
    </source>
</evidence>
<sequence>MLKRAGIGAALALLATCVPAKSIHPAEAPRARQDAEILLLEVYKDLRAGQLQDAMSKADALVQAYPNFRVGHLIRGDLLLMHTQPVAQLGAGASGPADKLKDLRDEARVRLQTLVARPGPELAPRSVLQLRADMRHVLVVDATQSRLYVYQNNNGQLKLVTDYYVSQGKLGVDKFREGDQKTPLGVYYITGRVSGPKLPDFYGASALHINYPNEWDRLNGRSGGGIFLHGTPADNYSRPPLASDGCVVLTNEDLRKLEGTVDIGKTPVVIADHQEFISKAKWDAERFTANRLVESWRADLVSADSKRLLKNYSSKFKSANGEDLKTWYEKDMRALASVNGLSVSLSEVTIFRYPSRDDMLVSTFTLESKIGKNRSSQRKRQYWAREGSDWKIVFESMI</sequence>
<dbReference type="EMBL" id="WNKX01000011">
    <property type="protein sequence ID" value="MTW12133.1"/>
    <property type="molecule type" value="Genomic_DNA"/>
</dbReference>
<feature type="chain" id="PRO_5026966506" evidence="8">
    <location>
        <begin position="21"/>
        <end position="398"/>
    </location>
</feature>
<evidence type="ECO:0000259" key="9">
    <source>
        <dbReference type="PROSITE" id="PS52029"/>
    </source>
</evidence>
<evidence type="ECO:0000256" key="1">
    <source>
        <dbReference type="ARBA" id="ARBA00004752"/>
    </source>
</evidence>
<keyword evidence="4 7" id="KW-0133">Cell shape</keyword>